<dbReference type="Pfam" id="PF07309">
    <property type="entry name" value="FlaF"/>
    <property type="match status" value="1"/>
</dbReference>
<proteinExistence type="predicted"/>
<keyword evidence="1" id="KW-0282">Flagellum</keyword>
<reference evidence="1 2" key="1">
    <citation type="submission" date="2020-03" db="EMBL/GenBank/DDBJ databases">
        <title>Genomic Encyclopedia of Type Strains, Phase IV (KMG-IV): sequencing the most valuable type-strain genomes for metagenomic binning, comparative biology and taxonomic classification.</title>
        <authorList>
            <person name="Goeker M."/>
        </authorList>
    </citation>
    <scope>NUCLEOTIDE SEQUENCE [LARGE SCALE GENOMIC DNA]</scope>
    <source>
        <strain evidence="1 2">DSM 7225</strain>
    </source>
</reference>
<evidence type="ECO:0000313" key="2">
    <source>
        <dbReference type="Proteomes" id="UP000531251"/>
    </source>
</evidence>
<comment type="caution">
    <text evidence="1">The sequence shown here is derived from an EMBL/GenBank/DDBJ whole genome shotgun (WGS) entry which is preliminary data.</text>
</comment>
<protein>
    <submittedName>
        <fullName evidence="1">Flagellar protein FlaF</fullName>
    </submittedName>
</protein>
<keyword evidence="1" id="KW-0966">Cell projection</keyword>
<keyword evidence="2" id="KW-1185">Reference proteome</keyword>
<organism evidence="1 2">
    <name type="scientific">Sphingomonas trueperi</name>
    <dbReference type="NCBI Taxonomy" id="53317"/>
    <lineage>
        <taxon>Bacteria</taxon>
        <taxon>Pseudomonadati</taxon>
        <taxon>Pseudomonadota</taxon>
        <taxon>Alphaproteobacteria</taxon>
        <taxon>Sphingomonadales</taxon>
        <taxon>Sphingomonadaceae</taxon>
        <taxon>Sphingomonas</taxon>
    </lineage>
</organism>
<dbReference type="GO" id="GO:0044781">
    <property type="term" value="P:bacterial-type flagellum organization"/>
    <property type="evidence" value="ECO:0007669"/>
    <property type="project" value="InterPro"/>
</dbReference>
<evidence type="ECO:0000313" key="1">
    <source>
        <dbReference type="EMBL" id="NJB97677.1"/>
    </source>
</evidence>
<dbReference type="AlphaFoldDB" id="A0A7X5XZ07"/>
<keyword evidence="1" id="KW-0969">Cilium</keyword>
<sequence length="128" mass="14091">MTINAYQAARSRAETPRAAELRLMREITGEMLTAHEAGLKGALLMPSLYRNREMWTAFMTDCGARGNTLPVELRAKIISLGLWVDRFTSDVVAGRESIIELIQVNRTIMEGLGFQDRAPVPQATAAAA</sequence>
<dbReference type="EMBL" id="JAATJB010000005">
    <property type="protein sequence ID" value="NJB97677.1"/>
    <property type="molecule type" value="Genomic_DNA"/>
</dbReference>
<dbReference type="InterPro" id="IPR010845">
    <property type="entry name" value="FlaF"/>
</dbReference>
<gene>
    <name evidence="1" type="ORF">GGR89_001992</name>
</gene>
<dbReference type="RefSeq" id="WP_125971917.1">
    <property type="nucleotide sequence ID" value="NZ_BAAADY010000006.1"/>
</dbReference>
<name>A0A7X5XZ07_9SPHN</name>
<accession>A0A7X5XZ07</accession>
<dbReference type="Proteomes" id="UP000531251">
    <property type="component" value="Unassembled WGS sequence"/>
</dbReference>